<feature type="signal peptide" evidence="1">
    <location>
        <begin position="1"/>
        <end position="30"/>
    </location>
</feature>
<keyword evidence="3" id="KW-1185">Reference proteome</keyword>
<dbReference type="Proteomes" id="UP000183685">
    <property type="component" value="Unassembled WGS sequence"/>
</dbReference>
<evidence type="ECO:0000313" key="2">
    <source>
        <dbReference type="EMBL" id="SDE23313.1"/>
    </source>
</evidence>
<dbReference type="EMBL" id="FNAK01000005">
    <property type="protein sequence ID" value="SDE23313.1"/>
    <property type="molecule type" value="Genomic_DNA"/>
</dbReference>
<proteinExistence type="predicted"/>
<protein>
    <recommendedName>
        <fullName evidence="4">ABC-type amino acid transport substrate-binding protein</fullName>
    </recommendedName>
</protein>
<dbReference type="RefSeq" id="WP_139167610.1">
    <property type="nucleotide sequence ID" value="NZ_FNAK01000005.1"/>
</dbReference>
<gene>
    <name evidence="2" type="ORF">SAMN04488071_2410</name>
</gene>
<reference evidence="2 3" key="1">
    <citation type="submission" date="2016-10" db="EMBL/GenBank/DDBJ databases">
        <authorList>
            <person name="de Groot N.N."/>
        </authorList>
    </citation>
    <scope>NUCLEOTIDE SEQUENCE [LARGE SCALE GENOMIC DNA]</scope>
    <source>
        <strain evidence="2 3">CGMCC 1.9109</strain>
    </source>
</reference>
<evidence type="ECO:0000313" key="3">
    <source>
        <dbReference type="Proteomes" id="UP000183685"/>
    </source>
</evidence>
<evidence type="ECO:0008006" key="4">
    <source>
        <dbReference type="Google" id="ProtNLM"/>
    </source>
</evidence>
<organism evidence="2 3">
    <name type="scientific">Kordiimonas lacus</name>
    <dbReference type="NCBI Taxonomy" id="637679"/>
    <lineage>
        <taxon>Bacteria</taxon>
        <taxon>Pseudomonadati</taxon>
        <taxon>Pseudomonadota</taxon>
        <taxon>Alphaproteobacteria</taxon>
        <taxon>Kordiimonadales</taxon>
        <taxon>Kordiimonadaceae</taxon>
        <taxon>Kordiimonas</taxon>
    </lineage>
</organism>
<dbReference type="OrthoDB" id="547680at2"/>
<evidence type="ECO:0000256" key="1">
    <source>
        <dbReference type="SAM" id="SignalP"/>
    </source>
</evidence>
<accession>A0A1G7B8H0</accession>
<name>A0A1G7B8H0_9PROT</name>
<dbReference type="AlphaFoldDB" id="A0A1G7B8H0"/>
<keyword evidence="1" id="KW-0732">Signal</keyword>
<dbReference type="STRING" id="637679.GCA_001550055_03575"/>
<dbReference type="SUPFAM" id="SSF53850">
    <property type="entry name" value="Periplasmic binding protein-like II"/>
    <property type="match status" value="1"/>
</dbReference>
<sequence length="305" mass="34215">MRKKTLRPVRSAILGLVCCLLMGLASSNMAGAQPDRDGLVVVRPLIVPGDSRFSYYEDLLRAAMDATVPSYGAYGWEPWADDEFTKRLAEMLERATYVNVVYSAWDPVLGKVAEPVVPHIRKGVNGYRLLLIRKADRERFAGLQTREDLAKFMAGQGRGWPDVEIYRASDMPVLAIGKFSQLLPMLQSGRFDYYPLGVTEAPKFLRECGVACDDLMIEPTLLIRYPFPIHFHVSKAEPRLHARLTAGVGLLLKSGEFDVIWNRHHKPELEGVTLAGRKVIALENPNLPPDTLLGRSELWIDLETN</sequence>
<feature type="chain" id="PRO_5010303307" description="ABC-type amino acid transport substrate-binding protein" evidence="1">
    <location>
        <begin position="31"/>
        <end position="305"/>
    </location>
</feature>